<dbReference type="AlphaFoldDB" id="A0A9W5AZZ4"/>
<comment type="caution">
    <text evidence="1">The sequence shown here is derived from an EMBL/GenBank/DDBJ whole genome shotgun (WGS) entry which is preliminary data.</text>
</comment>
<proteinExistence type="predicted"/>
<name>A0A9W5AZZ4_9HYPH</name>
<organism evidence="1 2">
    <name type="scientific">Agrobacterium genomosp. 2 str. CFBP 5494</name>
    <dbReference type="NCBI Taxonomy" id="1183436"/>
    <lineage>
        <taxon>Bacteria</taxon>
        <taxon>Pseudomonadati</taxon>
        <taxon>Pseudomonadota</taxon>
        <taxon>Alphaproteobacteria</taxon>
        <taxon>Hyphomicrobiales</taxon>
        <taxon>Rhizobiaceae</taxon>
        <taxon>Rhizobium/Agrobacterium group</taxon>
        <taxon>Agrobacterium</taxon>
        <taxon>Agrobacterium tumefaciens complex</taxon>
    </lineage>
</organism>
<gene>
    <name evidence="1" type="ORF">AGR2A_Cc160243</name>
</gene>
<accession>A0A9W5AZZ4</accession>
<reference evidence="1 2" key="1">
    <citation type="submission" date="2016-01" db="EMBL/GenBank/DDBJ databases">
        <authorList>
            <person name="Regsiter A."/>
            <person name="william w."/>
        </authorList>
    </citation>
    <scope>NUCLEOTIDE SEQUENCE [LARGE SCALE GENOMIC DNA]</scope>
    <source>
        <strain evidence="1 2">CFBP 5494</strain>
    </source>
</reference>
<dbReference type="Proteomes" id="UP000191933">
    <property type="component" value="Unassembled WGS sequence"/>
</dbReference>
<dbReference type="EMBL" id="FBVY01000008">
    <property type="protein sequence ID" value="CUW89806.1"/>
    <property type="molecule type" value="Genomic_DNA"/>
</dbReference>
<keyword evidence="2" id="KW-1185">Reference proteome</keyword>
<evidence type="ECO:0000313" key="1">
    <source>
        <dbReference type="EMBL" id="CUW89806.1"/>
    </source>
</evidence>
<protein>
    <submittedName>
        <fullName evidence="1">Uncharacterized protein</fullName>
    </submittedName>
</protein>
<sequence length="224" mass="24793">MNAVADLQAGEINRDGFRNVVGRAVEFHRVANDVQNAADLDVRLFFVFEVNRNFDVDERVARNAQEVDMHGEVADRIKLVILRENLDLLAVDVDRRNRRHETAGVDTLGDFVGGQGDRNGGLLVTIDDSGNQTVAAKFTRGPLTNSFARLGLELIRFFAHGNSFRGYMESSCPRALNWGGGKRHPTRVASKGVYTGAGAIIQTGDKDKRGLLFDRTPCGFIRLY</sequence>
<evidence type="ECO:0000313" key="2">
    <source>
        <dbReference type="Proteomes" id="UP000191933"/>
    </source>
</evidence>